<dbReference type="GO" id="GO:0005930">
    <property type="term" value="C:axoneme"/>
    <property type="evidence" value="ECO:0007669"/>
    <property type="project" value="TreeGrafter"/>
</dbReference>
<dbReference type="AlphaFoldDB" id="A0A0T6AY83"/>
<feature type="non-terminal residue" evidence="2">
    <location>
        <position position="1"/>
    </location>
</feature>
<comment type="caution">
    <text evidence="2">The sequence shown here is derived from an EMBL/GenBank/DDBJ whole genome shotgun (WGS) entry which is preliminary data.</text>
</comment>
<dbReference type="InterPro" id="IPR029357">
    <property type="entry name" value="SPATA7"/>
</dbReference>
<organism evidence="2 3">
    <name type="scientific">Oryctes borbonicus</name>
    <dbReference type="NCBI Taxonomy" id="1629725"/>
    <lineage>
        <taxon>Eukaryota</taxon>
        <taxon>Metazoa</taxon>
        <taxon>Ecdysozoa</taxon>
        <taxon>Arthropoda</taxon>
        <taxon>Hexapoda</taxon>
        <taxon>Insecta</taxon>
        <taxon>Pterygota</taxon>
        <taxon>Neoptera</taxon>
        <taxon>Endopterygota</taxon>
        <taxon>Coleoptera</taxon>
        <taxon>Polyphaga</taxon>
        <taxon>Scarabaeiformia</taxon>
        <taxon>Scarabaeidae</taxon>
        <taxon>Dynastinae</taxon>
        <taxon>Oryctes</taxon>
    </lineage>
</organism>
<reference evidence="2 3" key="1">
    <citation type="submission" date="2015-09" db="EMBL/GenBank/DDBJ databases">
        <title>Draft genome of the scarab beetle Oryctes borbonicus.</title>
        <authorList>
            <person name="Meyer J.M."/>
            <person name="Markov G.V."/>
            <person name="Baskaran P."/>
            <person name="Herrmann M."/>
            <person name="Sommer R.J."/>
            <person name="Roedelsperger C."/>
        </authorList>
    </citation>
    <scope>NUCLEOTIDE SEQUENCE [LARGE SCALE GENOMIC DNA]</scope>
    <source>
        <strain evidence="2">OB123</strain>
        <tissue evidence="2">Whole animal</tissue>
    </source>
</reference>
<dbReference type="PANTHER" id="PTHR14917">
    <property type="entry name" value="SPERMATOGENESIS-ASSOCIATED PROTEIN 7"/>
    <property type="match status" value="1"/>
</dbReference>
<accession>A0A0T6AY83</accession>
<evidence type="ECO:0000256" key="1">
    <source>
        <dbReference type="SAM" id="MobiDB-lite"/>
    </source>
</evidence>
<feature type="region of interest" description="Disordered" evidence="1">
    <location>
        <begin position="29"/>
        <end position="51"/>
    </location>
</feature>
<dbReference type="Proteomes" id="UP000051574">
    <property type="component" value="Unassembled WGS sequence"/>
</dbReference>
<dbReference type="Pfam" id="PF15244">
    <property type="entry name" value="HSD3"/>
    <property type="match status" value="1"/>
</dbReference>
<name>A0A0T6AY83_9SCAR</name>
<protein>
    <submittedName>
        <fullName evidence="2">Uncharacterized protein</fullName>
    </submittedName>
</protein>
<dbReference type="OrthoDB" id="6263678at2759"/>
<proteinExistence type="predicted"/>
<evidence type="ECO:0000313" key="3">
    <source>
        <dbReference type="Proteomes" id="UP000051574"/>
    </source>
</evidence>
<evidence type="ECO:0000313" key="2">
    <source>
        <dbReference type="EMBL" id="KRT80147.1"/>
    </source>
</evidence>
<feature type="non-terminal residue" evidence="2">
    <location>
        <position position="231"/>
    </location>
</feature>
<dbReference type="PANTHER" id="PTHR14917:SF4">
    <property type="entry name" value="SPERMATOGENESIS-ASSOCIATED 7"/>
    <property type="match status" value="1"/>
</dbReference>
<keyword evidence="3" id="KW-1185">Reference proteome</keyword>
<sequence length="231" mass="26215">NRLKTAHYPYHSLGLIKHCCLSEEASRPVTRRHPNDMPNVHGTHESPPKAHGFIGTSRDYAHFSDFYEIPTDITTNIVPTIIGIESIYDNLESRTKAQLRGGECDFKCCEGCKTCNRAVSPISSIDNAPNIGATLTSRASEHEYLQFALRITEDILKNDLYTNLEIKRVFNSHIEANLGRLDEGRMRRQINELAIELNLSLDNIQSLTIQSMHSDPKEIFCECNPWESTDR</sequence>
<dbReference type="EMBL" id="LJIG01022519">
    <property type="protein sequence ID" value="KRT80147.1"/>
    <property type="molecule type" value="Genomic_DNA"/>
</dbReference>
<dbReference type="GO" id="GO:0036064">
    <property type="term" value="C:ciliary basal body"/>
    <property type="evidence" value="ECO:0007669"/>
    <property type="project" value="TreeGrafter"/>
</dbReference>
<dbReference type="GO" id="GO:0000226">
    <property type="term" value="P:microtubule cytoskeleton organization"/>
    <property type="evidence" value="ECO:0007669"/>
    <property type="project" value="TreeGrafter"/>
</dbReference>
<gene>
    <name evidence="2" type="ORF">AMK59_7496</name>
</gene>